<organism evidence="2 3">
    <name type="scientific">Ulvibacter litoralis</name>
    <dbReference type="NCBI Taxonomy" id="227084"/>
    <lineage>
        <taxon>Bacteria</taxon>
        <taxon>Pseudomonadati</taxon>
        <taxon>Bacteroidota</taxon>
        <taxon>Flavobacteriia</taxon>
        <taxon>Flavobacteriales</taxon>
        <taxon>Flavobacteriaceae</taxon>
        <taxon>Ulvibacter</taxon>
    </lineage>
</organism>
<name>A0A1G7CDH5_9FLAO</name>
<keyword evidence="1" id="KW-0812">Transmembrane</keyword>
<feature type="transmembrane region" description="Helical" evidence="1">
    <location>
        <begin position="115"/>
        <end position="136"/>
    </location>
</feature>
<protein>
    <submittedName>
        <fullName evidence="2">Exosortase F-associated protein</fullName>
    </submittedName>
</protein>
<feature type="transmembrane region" description="Helical" evidence="1">
    <location>
        <begin position="86"/>
        <end position="103"/>
    </location>
</feature>
<dbReference type="STRING" id="227084.SAMN05421855_101314"/>
<sequence>MTKVLKIAGIAFLGALLVVIRFFESSLFYDPLIVFFKSAPNDVLPNFETVKLLLHVGFRFVLNTLISLGILWFIFESTEILKLSAIFYLLFFVVLMVALTVLLDTSEAGQHMTLFYVRRFLIQPIFLLILIPAFYFQKKK</sequence>
<keyword evidence="3" id="KW-1185">Reference proteome</keyword>
<dbReference type="OrthoDB" id="982493at2"/>
<evidence type="ECO:0000313" key="2">
    <source>
        <dbReference type="EMBL" id="SDE37359.1"/>
    </source>
</evidence>
<dbReference type="AlphaFoldDB" id="A0A1G7CDH5"/>
<reference evidence="2 3" key="1">
    <citation type="submission" date="2016-10" db="EMBL/GenBank/DDBJ databases">
        <authorList>
            <person name="de Groot N.N."/>
        </authorList>
    </citation>
    <scope>NUCLEOTIDE SEQUENCE [LARGE SCALE GENOMIC DNA]</scope>
    <source>
        <strain evidence="2 3">DSM 16195</strain>
    </source>
</reference>
<feature type="transmembrane region" description="Helical" evidence="1">
    <location>
        <begin position="52"/>
        <end position="74"/>
    </location>
</feature>
<evidence type="ECO:0000256" key="1">
    <source>
        <dbReference type="SAM" id="Phobius"/>
    </source>
</evidence>
<accession>A0A1G7CDH5</accession>
<gene>
    <name evidence="2" type="ORF">SAMN05421855_101314</name>
</gene>
<dbReference type="EMBL" id="FNBA01000001">
    <property type="protein sequence ID" value="SDE37359.1"/>
    <property type="molecule type" value="Genomic_DNA"/>
</dbReference>
<feature type="transmembrane region" description="Helical" evidence="1">
    <location>
        <begin position="7"/>
        <end position="23"/>
    </location>
</feature>
<evidence type="ECO:0000313" key="3">
    <source>
        <dbReference type="Proteomes" id="UP000199321"/>
    </source>
</evidence>
<dbReference type="NCBIfam" id="TIGR04127">
    <property type="entry name" value="flavo_near_exo"/>
    <property type="match status" value="1"/>
</dbReference>
<keyword evidence="1" id="KW-1133">Transmembrane helix</keyword>
<dbReference type="InterPro" id="IPR026414">
    <property type="entry name" value="ExosoTase_F-assoc_memb"/>
</dbReference>
<keyword evidence="1" id="KW-0472">Membrane</keyword>
<dbReference type="RefSeq" id="WP_093139657.1">
    <property type="nucleotide sequence ID" value="NZ_BMWO01000001.1"/>
</dbReference>
<proteinExistence type="predicted"/>
<dbReference type="Proteomes" id="UP000199321">
    <property type="component" value="Unassembled WGS sequence"/>
</dbReference>